<gene>
    <name evidence="2" type="ORF">PVAP13_5KG005825</name>
</gene>
<dbReference type="AlphaFoldDB" id="A0A8T0SCG3"/>
<protein>
    <submittedName>
        <fullName evidence="2">Uncharacterized protein</fullName>
    </submittedName>
</protein>
<name>A0A8T0SCG3_PANVG</name>
<organism evidence="2 3">
    <name type="scientific">Panicum virgatum</name>
    <name type="common">Blackwell switchgrass</name>
    <dbReference type="NCBI Taxonomy" id="38727"/>
    <lineage>
        <taxon>Eukaryota</taxon>
        <taxon>Viridiplantae</taxon>
        <taxon>Streptophyta</taxon>
        <taxon>Embryophyta</taxon>
        <taxon>Tracheophyta</taxon>
        <taxon>Spermatophyta</taxon>
        <taxon>Magnoliopsida</taxon>
        <taxon>Liliopsida</taxon>
        <taxon>Poales</taxon>
        <taxon>Poaceae</taxon>
        <taxon>PACMAD clade</taxon>
        <taxon>Panicoideae</taxon>
        <taxon>Panicodae</taxon>
        <taxon>Paniceae</taxon>
        <taxon>Panicinae</taxon>
        <taxon>Panicum</taxon>
        <taxon>Panicum sect. Hiantes</taxon>
    </lineage>
</organism>
<dbReference type="EMBL" id="CM029045">
    <property type="protein sequence ID" value="KAG2594553.1"/>
    <property type="molecule type" value="Genomic_DNA"/>
</dbReference>
<comment type="caution">
    <text evidence="2">The sequence shown here is derived from an EMBL/GenBank/DDBJ whole genome shotgun (WGS) entry which is preliminary data.</text>
</comment>
<evidence type="ECO:0000313" key="2">
    <source>
        <dbReference type="EMBL" id="KAG2594553.1"/>
    </source>
</evidence>
<keyword evidence="3" id="KW-1185">Reference proteome</keyword>
<feature type="compositionally biased region" description="Basic residues" evidence="1">
    <location>
        <begin position="58"/>
        <end position="72"/>
    </location>
</feature>
<dbReference type="Proteomes" id="UP000823388">
    <property type="component" value="Chromosome 5K"/>
</dbReference>
<feature type="region of interest" description="Disordered" evidence="1">
    <location>
        <begin position="26"/>
        <end position="103"/>
    </location>
</feature>
<evidence type="ECO:0000256" key="1">
    <source>
        <dbReference type="SAM" id="MobiDB-lite"/>
    </source>
</evidence>
<reference evidence="2" key="1">
    <citation type="submission" date="2020-05" db="EMBL/GenBank/DDBJ databases">
        <title>WGS assembly of Panicum virgatum.</title>
        <authorList>
            <person name="Lovell J.T."/>
            <person name="Jenkins J."/>
            <person name="Shu S."/>
            <person name="Juenger T.E."/>
            <person name="Schmutz J."/>
        </authorList>
    </citation>
    <scope>NUCLEOTIDE SEQUENCE</scope>
    <source>
        <strain evidence="2">AP13</strain>
    </source>
</reference>
<sequence>MLDQNFIVKLLYQSIPQLASILAAGHRRRPPDLGGQSSRRVANPACREGAGPEPKGCRTVRRPSSRWSRRPHAQATAPPVLASRGRKFTTREAPRGRGHPRRL</sequence>
<proteinExistence type="predicted"/>
<accession>A0A8T0SCG3</accession>
<evidence type="ECO:0000313" key="3">
    <source>
        <dbReference type="Proteomes" id="UP000823388"/>
    </source>
</evidence>